<evidence type="ECO:0000313" key="1">
    <source>
        <dbReference type="EMBL" id="MCR6487219.1"/>
    </source>
</evidence>
<keyword evidence="2" id="KW-1185">Reference proteome</keyword>
<comment type="caution">
    <text evidence="1">The sequence shown here is derived from an EMBL/GenBank/DDBJ whole genome shotgun (WGS) entry which is preliminary data.</text>
</comment>
<dbReference type="Proteomes" id="UP001144096">
    <property type="component" value="Unassembled WGS sequence"/>
</dbReference>
<evidence type="ECO:0000313" key="2">
    <source>
        <dbReference type="Proteomes" id="UP001144096"/>
    </source>
</evidence>
<protein>
    <recommendedName>
        <fullName evidence="3">Secreted protein</fullName>
    </recommendedName>
</protein>
<dbReference type="AlphaFoldDB" id="A0A9X2NID0"/>
<sequence length="196" mass="19651">MRLPGRSLLAAGVASLAVTGVVTGAVLAHGEPSAATGRPTLGLAAAQNASAATDDQQPPLVEDYTYPGADRILATDNVLLVSGDGHIVYATCPTGPDTIGLIWVTTSEHVGPAHNGKVCFRVLGASGQLSLKIPAVYSIRGDGLNPGEGHKLKAALTTDAGVHTTVDVPSDGTTQVGVAATPSGDPTTLLELKTAS</sequence>
<proteinExistence type="predicted"/>
<gene>
    <name evidence="1" type="ORF">M8542_30760</name>
</gene>
<organism evidence="1 2">
    <name type="scientific">Amycolatopsis iheyensis</name>
    <dbReference type="NCBI Taxonomy" id="2945988"/>
    <lineage>
        <taxon>Bacteria</taxon>
        <taxon>Bacillati</taxon>
        <taxon>Actinomycetota</taxon>
        <taxon>Actinomycetes</taxon>
        <taxon>Pseudonocardiales</taxon>
        <taxon>Pseudonocardiaceae</taxon>
        <taxon>Amycolatopsis</taxon>
    </lineage>
</organism>
<reference evidence="1" key="1">
    <citation type="submission" date="2022-06" db="EMBL/GenBank/DDBJ databases">
        <title>Amycolatopsis iheyaensis sp. nov., a new species of the genus Amycolatopsis isolated from soil in Iheya island, Japan.</title>
        <authorList>
            <person name="Ngamcharungchit C."/>
            <person name="Kanto H."/>
            <person name="Take A."/>
            <person name="Intra B."/>
            <person name="Matsumoto A."/>
            <person name="Panbangred W."/>
            <person name="Inahashi Y."/>
        </authorList>
    </citation>
    <scope>NUCLEOTIDE SEQUENCE</scope>
    <source>
        <strain evidence="1">OK19-0408</strain>
    </source>
</reference>
<accession>A0A9X2NID0</accession>
<dbReference type="EMBL" id="JAMXQV010000018">
    <property type="protein sequence ID" value="MCR6487219.1"/>
    <property type="molecule type" value="Genomic_DNA"/>
</dbReference>
<evidence type="ECO:0008006" key="3">
    <source>
        <dbReference type="Google" id="ProtNLM"/>
    </source>
</evidence>
<name>A0A9X2NID0_9PSEU</name>
<dbReference type="RefSeq" id="WP_257923788.1">
    <property type="nucleotide sequence ID" value="NZ_JAMXQV010000018.1"/>
</dbReference>